<dbReference type="Gene3D" id="1.10.287.1120">
    <property type="entry name" value="Bipartite methylase S protein"/>
    <property type="match status" value="1"/>
</dbReference>
<dbReference type="GO" id="GO:0009307">
    <property type="term" value="P:DNA restriction-modification system"/>
    <property type="evidence" value="ECO:0007669"/>
    <property type="project" value="UniProtKB-KW"/>
</dbReference>
<feature type="domain" description="Type I restriction modification DNA specificity" evidence="4">
    <location>
        <begin position="181"/>
        <end position="331"/>
    </location>
</feature>
<evidence type="ECO:0000256" key="1">
    <source>
        <dbReference type="ARBA" id="ARBA00010923"/>
    </source>
</evidence>
<evidence type="ECO:0000256" key="3">
    <source>
        <dbReference type="ARBA" id="ARBA00023125"/>
    </source>
</evidence>
<proteinExistence type="inferred from homology"/>
<keyword evidence="6" id="KW-1185">Reference proteome</keyword>
<gene>
    <name evidence="5" type="ORF">FHQ07_10340</name>
</gene>
<dbReference type="RefSeq" id="WP_139716728.1">
    <property type="nucleotide sequence ID" value="NZ_CP040871.1"/>
</dbReference>
<evidence type="ECO:0000256" key="2">
    <source>
        <dbReference type="ARBA" id="ARBA00022747"/>
    </source>
</evidence>
<dbReference type="GO" id="GO:0003677">
    <property type="term" value="F:DNA binding"/>
    <property type="evidence" value="ECO:0007669"/>
    <property type="project" value="UniProtKB-KW"/>
</dbReference>
<dbReference type="PANTHER" id="PTHR30408">
    <property type="entry name" value="TYPE-1 RESTRICTION ENZYME ECOKI SPECIFICITY PROTEIN"/>
    <property type="match status" value="1"/>
</dbReference>
<dbReference type="KEGG" id="thes:FHQ07_10340"/>
<dbReference type="AlphaFoldDB" id="A0A5B7ZSC4"/>
<name>A0A5B7ZSC4_9GAMM</name>
<feature type="domain" description="Type I restriction modification DNA specificity" evidence="4">
    <location>
        <begin position="59"/>
        <end position="153"/>
    </location>
</feature>
<dbReference type="REBASE" id="342878">
    <property type="entry name" value="S.TspSY21ORF10335P"/>
</dbReference>
<keyword evidence="3" id="KW-0238">DNA-binding</keyword>
<dbReference type="Proteomes" id="UP000308149">
    <property type="component" value="Chromosome"/>
</dbReference>
<comment type="similarity">
    <text evidence="1">Belongs to the type-I restriction system S methylase family.</text>
</comment>
<evidence type="ECO:0000259" key="4">
    <source>
        <dbReference type="Pfam" id="PF01420"/>
    </source>
</evidence>
<dbReference type="InterPro" id="IPR052021">
    <property type="entry name" value="Type-I_RS_S_subunit"/>
</dbReference>
<sequence>MALIRSQNVYNGEFYLGGLAHITDKQAEEMNGVSVLPEDVLLNITGDSVARCTVAPADVLPARVNQHVCIIRPDREKLLSKFLMYFLISPAMQSHMLSIAGSGGTRNALTKGMIEKFEVPTPSITEQQCITDVLSAYDDLIENNRRRIALLEQSARLLYREWFVHLRFPGHEHVKVVDGVPEGWAINSIAEMFDTTSGGTPSRSVPEYFVGDINWVKTQELDELFIFDTEEHISEAALKNSAAKLFPEGTLLVSIYGGTNIGRTGLLAKAAASNQACVALMPKRHPDDVLFAQKWLQENRGHVVGLGQGAAQTNISQQTLRSQKMLVPTVELLDEFVGAIKPMYQQIANICQQNAKLRDARDLLLPRLMSGDLVV</sequence>
<keyword evidence="5" id="KW-0255">Endonuclease</keyword>
<organism evidence="5 6">
    <name type="scientific">Thermomonas aquatica</name>
    <dbReference type="NCBI Taxonomy" id="2202149"/>
    <lineage>
        <taxon>Bacteria</taxon>
        <taxon>Pseudomonadati</taxon>
        <taxon>Pseudomonadota</taxon>
        <taxon>Gammaproteobacteria</taxon>
        <taxon>Lysobacterales</taxon>
        <taxon>Lysobacteraceae</taxon>
        <taxon>Thermomonas</taxon>
    </lineage>
</organism>
<reference evidence="5 6" key="1">
    <citation type="submission" date="2019-06" db="EMBL/GenBank/DDBJ databases">
        <title>Thermomonas aquatica sp. nov., isolated from an industrial wastewater treatment plant.</title>
        <authorList>
            <person name="Jeon J.H."/>
            <person name="Park D.-S."/>
        </authorList>
    </citation>
    <scope>NUCLEOTIDE SEQUENCE [LARGE SCALE GENOMIC DNA]</scope>
    <source>
        <strain evidence="5 6">SY21</strain>
    </source>
</reference>
<dbReference type="OrthoDB" id="9798929at2"/>
<dbReference type="EMBL" id="CP040871">
    <property type="protein sequence ID" value="QDA57677.1"/>
    <property type="molecule type" value="Genomic_DNA"/>
</dbReference>
<keyword evidence="5" id="KW-0540">Nuclease</keyword>
<evidence type="ECO:0000313" key="5">
    <source>
        <dbReference type="EMBL" id="QDA57677.1"/>
    </source>
</evidence>
<dbReference type="Pfam" id="PF01420">
    <property type="entry name" value="Methylase_S"/>
    <property type="match status" value="2"/>
</dbReference>
<evidence type="ECO:0000313" key="6">
    <source>
        <dbReference type="Proteomes" id="UP000308149"/>
    </source>
</evidence>
<protein>
    <submittedName>
        <fullName evidence="5">Restriction endonuclease subunit S</fullName>
    </submittedName>
</protein>
<dbReference type="PANTHER" id="PTHR30408:SF13">
    <property type="entry name" value="TYPE I RESTRICTION ENZYME HINDI SPECIFICITY SUBUNIT"/>
    <property type="match status" value="1"/>
</dbReference>
<dbReference type="Gene3D" id="3.90.220.20">
    <property type="entry name" value="DNA methylase specificity domains"/>
    <property type="match status" value="2"/>
</dbReference>
<dbReference type="CDD" id="cd17501">
    <property type="entry name" value="RMtype1_S_Vch69ORF1407P_TRD2-CR2_like"/>
    <property type="match status" value="1"/>
</dbReference>
<dbReference type="InterPro" id="IPR044946">
    <property type="entry name" value="Restrct_endonuc_typeI_TRD_sf"/>
</dbReference>
<dbReference type="GO" id="GO:0004519">
    <property type="term" value="F:endonuclease activity"/>
    <property type="evidence" value="ECO:0007669"/>
    <property type="project" value="UniProtKB-KW"/>
</dbReference>
<dbReference type="InterPro" id="IPR000055">
    <property type="entry name" value="Restrct_endonuc_typeI_TRD"/>
</dbReference>
<accession>A0A5B7ZSC4</accession>
<keyword evidence="5" id="KW-0378">Hydrolase</keyword>
<dbReference type="SUPFAM" id="SSF116734">
    <property type="entry name" value="DNA methylase specificity domain"/>
    <property type="match status" value="2"/>
</dbReference>
<keyword evidence="2" id="KW-0680">Restriction system</keyword>